<dbReference type="Pfam" id="PF14306">
    <property type="entry name" value="PUA_2"/>
    <property type="match status" value="1"/>
</dbReference>
<dbReference type="InterPro" id="IPR015947">
    <property type="entry name" value="PUA-like_sf"/>
</dbReference>
<organism evidence="13 14">
    <name type="scientific">Meganyctiphanes norvegica</name>
    <name type="common">Northern krill</name>
    <name type="synonym">Thysanopoda norvegica</name>
    <dbReference type="NCBI Taxonomy" id="48144"/>
    <lineage>
        <taxon>Eukaryota</taxon>
        <taxon>Metazoa</taxon>
        <taxon>Ecdysozoa</taxon>
        <taxon>Arthropoda</taxon>
        <taxon>Crustacea</taxon>
        <taxon>Multicrustacea</taxon>
        <taxon>Malacostraca</taxon>
        <taxon>Eumalacostraca</taxon>
        <taxon>Eucarida</taxon>
        <taxon>Euphausiacea</taxon>
        <taxon>Euphausiidae</taxon>
        <taxon>Meganyctiphanes</taxon>
    </lineage>
</organism>
<dbReference type="Proteomes" id="UP001497623">
    <property type="component" value="Unassembled WGS sequence"/>
</dbReference>
<evidence type="ECO:0000256" key="8">
    <source>
        <dbReference type="ARBA" id="ARBA00022840"/>
    </source>
</evidence>
<evidence type="ECO:0000256" key="6">
    <source>
        <dbReference type="ARBA" id="ARBA00022741"/>
    </source>
</evidence>
<dbReference type="SUPFAM" id="SSF88697">
    <property type="entry name" value="PUA domain-like"/>
    <property type="match status" value="1"/>
</dbReference>
<dbReference type="Pfam" id="PF01583">
    <property type="entry name" value="APS_kinase"/>
    <property type="match status" value="1"/>
</dbReference>
<keyword evidence="8" id="KW-0067">ATP-binding</keyword>
<keyword evidence="7" id="KW-0418">Kinase</keyword>
<dbReference type="PANTHER" id="PTHR11055">
    <property type="entry name" value="BIFUNCTIONAL 3'-PHOSPHOADENOSINE 5'-PHOSPHOSULFATE SYNTHASE"/>
    <property type="match status" value="1"/>
</dbReference>
<keyword evidence="5" id="KW-0548">Nucleotidyltransferase</keyword>
<evidence type="ECO:0000256" key="4">
    <source>
        <dbReference type="ARBA" id="ARBA00022679"/>
    </source>
</evidence>
<dbReference type="HAMAP" id="MF_00065">
    <property type="entry name" value="Adenylyl_sulf_kinase"/>
    <property type="match status" value="1"/>
</dbReference>
<name>A0AAV2PLS4_MEGNR</name>
<comment type="similarity">
    <text evidence="3">In the C-terminal section; belongs to the sulfate adenylyltransferase family.</text>
</comment>
<dbReference type="Gene3D" id="3.40.50.300">
    <property type="entry name" value="P-loop containing nucleotide triphosphate hydrolases"/>
    <property type="match status" value="1"/>
</dbReference>
<dbReference type="GO" id="GO:0004781">
    <property type="term" value="F:sulfate adenylyltransferase (ATP) activity"/>
    <property type="evidence" value="ECO:0007669"/>
    <property type="project" value="InterPro"/>
</dbReference>
<keyword evidence="9" id="KW-0511">Multifunctional enzyme</keyword>
<keyword evidence="6" id="KW-0547">Nucleotide-binding</keyword>
<proteinExistence type="inferred from homology"/>
<reference evidence="13 14" key="1">
    <citation type="submission" date="2024-05" db="EMBL/GenBank/DDBJ databases">
        <authorList>
            <person name="Wallberg A."/>
        </authorList>
    </citation>
    <scope>NUCLEOTIDE SEQUENCE [LARGE SCALE GENOMIC DNA]</scope>
</reference>
<dbReference type="NCBIfam" id="TIGR00339">
    <property type="entry name" value="sopT"/>
    <property type="match status" value="1"/>
</dbReference>
<dbReference type="InterPro" id="IPR025980">
    <property type="entry name" value="ATP-Sase_PUA-like_dom"/>
</dbReference>
<dbReference type="FunFam" id="3.10.400.10:FF:000001">
    <property type="entry name" value="bifunctional 3'-phosphoadenosine 5'-phosphosulfate synthase 1"/>
    <property type="match status" value="1"/>
</dbReference>
<evidence type="ECO:0000256" key="9">
    <source>
        <dbReference type="ARBA" id="ARBA00023268"/>
    </source>
</evidence>
<evidence type="ECO:0000256" key="7">
    <source>
        <dbReference type="ARBA" id="ARBA00022777"/>
    </source>
</evidence>
<dbReference type="CDD" id="cd00517">
    <property type="entry name" value="ATPS"/>
    <property type="match status" value="1"/>
</dbReference>
<evidence type="ECO:0000259" key="11">
    <source>
        <dbReference type="Pfam" id="PF01747"/>
    </source>
</evidence>
<dbReference type="GO" id="GO:0000103">
    <property type="term" value="P:sulfate assimilation"/>
    <property type="evidence" value="ECO:0007669"/>
    <property type="project" value="InterPro"/>
</dbReference>
<dbReference type="GO" id="GO:0050428">
    <property type="term" value="P:3'-phosphoadenosine 5'-phosphosulfate biosynthetic process"/>
    <property type="evidence" value="ECO:0007669"/>
    <property type="project" value="TreeGrafter"/>
</dbReference>
<comment type="caution">
    <text evidence="13">The sequence shown here is derived from an EMBL/GenBank/DDBJ whole genome shotgun (WGS) entry which is preliminary data.</text>
</comment>
<dbReference type="InterPro" id="IPR002891">
    <property type="entry name" value="APS"/>
</dbReference>
<sequence>MKELMIHAGGNTSGMGGELTEELNAMKRKFPTTTNIEKATNVTFQDNHVSRTKRGKVMGQGDGDFRGCTVWFTGFSGAGKTTVSFALEQYLVTRGIPAYGLDGDNMRHGLNKNLGFSDADREENIRRVAEVSKLFADSGVIALSSFVSPFAKDRDLARKLHESSGLPFCEVFVDTPLEVCEQRDVKGLYKKARAGMIKGFTGIDSPYEKPQNPDIVLKTAEFTVEECLQQVTQYLQKKGIIPEAVMTCAKELYVVPSKLEAAKAEAETLPSFEMTKLDTQWLQVLVEGWATPLAGFMRERQFLQSQHFGVLLDDGLTNQSIPIVLPVSTEEKERLANSDAITLRYLGKALAIMRKPEFYEHRKEERCARQWGTSCPDHPYIKMVNDGGDWLCGGDIEALERITWNDGLDNYRKTPNELRQRFKELEADSVFAFQLRNPVHNGHALLMQDTRRRLLERGFKNPVLLLHPLGGWTKDDDVPLPTRMEQHHAVLEEGVLDPKSTVLAIFPSPMMYAGPTEVQWHAKARMSTGANFYIVGRDPAGMPHPATKKDIYEATHGGKTLAMAPGLNQLEIIPFKVAAYNKVLKKMDFFNPEKKEEFEFISGTKMRGLARSGEYPPDGFMAPKAWDVLSKYYQSLAKQ</sequence>
<protein>
    <submittedName>
        <fullName evidence="13">Uncharacterized protein</fullName>
    </submittedName>
</protein>
<dbReference type="GO" id="GO:0005524">
    <property type="term" value="F:ATP binding"/>
    <property type="evidence" value="ECO:0007669"/>
    <property type="project" value="UniProtKB-KW"/>
</dbReference>
<dbReference type="PANTHER" id="PTHR11055:SF1">
    <property type="entry name" value="PAPS SYNTHETASE, ISOFORM D"/>
    <property type="match status" value="1"/>
</dbReference>
<evidence type="ECO:0000256" key="1">
    <source>
        <dbReference type="ARBA" id="ARBA00005050"/>
    </source>
</evidence>
<evidence type="ECO:0000256" key="5">
    <source>
        <dbReference type="ARBA" id="ARBA00022695"/>
    </source>
</evidence>
<keyword evidence="4" id="KW-0808">Transferase</keyword>
<dbReference type="InterPro" id="IPR014729">
    <property type="entry name" value="Rossmann-like_a/b/a_fold"/>
</dbReference>
<dbReference type="SUPFAM" id="SSF52374">
    <property type="entry name" value="Nucleotidylyl transferase"/>
    <property type="match status" value="1"/>
</dbReference>
<comment type="similarity">
    <text evidence="2">In the N-terminal section; belongs to the APS kinase family.</text>
</comment>
<dbReference type="InterPro" id="IPR059117">
    <property type="entry name" value="APS_kinase_dom"/>
</dbReference>
<evidence type="ECO:0000259" key="10">
    <source>
        <dbReference type="Pfam" id="PF01583"/>
    </source>
</evidence>
<dbReference type="FunFam" id="3.40.50.300:FF:000212">
    <property type="entry name" value="Adenylyl-sulfate kinase"/>
    <property type="match status" value="1"/>
</dbReference>
<dbReference type="AlphaFoldDB" id="A0AAV2PLS4"/>
<feature type="domain" description="ATP-sulfurylase PUA-like" evidence="12">
    <location>
        <begin position="251"/>
        <end position="401"/>
    </location>
</feature>
<evidence type="ECO:0000256" key="3">
    <source>
        <dbReference type="ARBA" id="ARBA00009290"/>
    </source>
</evidence>
<comment type="pathway">
    <text evidence="1">Sulfur metabolism; sulfate assimilation.</text>
</comment>
<dbReference type="Gene3D" id="3.10.400.10">
    <property type="entry name" value="Sulfate adenylyltransferase"/>
    <property type="match status" value="1"/>
</dbReference>
<keyword evidence="14" id="KW-1185">Reference proteome</keyword>
<dbReference type="InterPro" id="IPR024951">
    <property type="entry name" value="Sulfurylase_cat_dom"/>
</dbReference>
<dbReference type="Pfam" id="PF01747">
    <property type="entry name" value="ATP-sulfurylase"/>
    <property type="match status" value="1"/>
</dbReference>
<dbReference type="SUPFAM" id="SSF52540">
    <property type="entry name" value="P-loop containing nucleoside triphosphate hydrolases"/>
    <property type="match status" value="1"/>
</dbReference>
<dbReference type="NCBIfam" id="TIGR00455">
    <property type="entry name" value="apsK"/>
    <property type="match status" value="1"/>
</dbReference>
<dbReference type="CDD" id="cd02027">
    <property type="entry name" value="APSK"/>
    <property type="match status" value="1"/>
</dbReference>
<evidence type="ECO:0000313" key="14">
    <source>
        <dbReference type="Proteomes" id="UP001497623"/>
    </source>
</evidence>
<feature type="domain" description="APS kinase" evidence="10">
    <location>
        <begin position="66"/>
        <end position="218"/>
    </location>
</feature>
<dbReference type="GO" id="GO:0004020">
    <property type="term" value="F:adenylylsulfate kinase activity"/>
    <property type="evidence" value="ECO:0007669"/>
    <property type="project" value="InterPro"/>
</dbReference>
<gene>
    <name evidence="13" type="ORF">MNOR_LOCUS838</name>
</gene>
<evidence type="ECO:0000259" key="12">
    <source>
        <dbReference type="Pfam" id="PF14306"/>
    </source>
</evidence>
<dbReference type="InterPro" id="IPR027417">
    <property type="entry name" value="P-loop_NTPase"/>
</dbReference>
<evidence type="ECO:0000256" key="2">
    <source>
        <dbReference type="ARBA" id="ARBA00007268"/>
    </source>
</evidence>
<evidence type="ECO:0000313" key="13">
    <source>
        <dbReference type="EMBL" id="CAL4059795.1"/>
    </source>
</evidence>
<dbReference type="InterPro" id="IPR002650">
    <property type="entry name" value="Sulphate_adenylyltransferase"/>
</dbReference>
<accession>A0AAV2PLS4</accession>
<dbReference type="Gene3D" id="3.40.50.620">
    <property type="entry name" value="HUPs"/>
    <property type="match status" value="1"/>
</dbReference>
<dbReference type="EMBL" id="CAXKWB010000198">
    <property type="protein sequence ID" value="CAL4059795.1"/>
    <property type="molecule type" value="Genomic_DNA"/>
</dbReference>
<dbReference type="FunFam" id="3.40.50.620:FF:000006">
    <property type="entry name" value="bifunctional 3'-phosphoadenosine 5'-phosphosulfate synthase 1"/>
    <property type="match status" value="1"/>
</dbReference>
<feature type="domain" description="Sulphate adenylyltransferase catalytic" evidence="11">
    <location>
        <begin position="410"/>
        <end position="632"/>
    </location>
</feature>
<dbReference type="NCBIfam" id="NF003013">
    <property type="entry name" value="PRK03846.1"/>
    <property type="match status" value="1"/>
</dbReference>